<dbReference type="OrthoDB" id="27435at2759"/>
<evidence type="ECO:0000256" key="1">
    <source>
        <dbReference type="ARBA" id="ARBA00006914"/>
    </source>
</evidence>
<feature type="domain" description="AAA+ ATPase" evidence="6">
    <location>
        <begin position="294"/>
        <end position="432"/>
    </location>
</feature>
<keyword evidence="3" id="KW-0547">Nucleotide-binding</keyword>
<dbReference type="InterPro" id="IPR003959">
    <property type="entry name" value="ATPase_AAA_core"/>
</dbReference>
<dbReference type="FunFam" id="3.40.50.300:FF:000018">
    <property type="entry name" value="Cell division control 48"/>
    <property type="match status" value="1"/>
</dbReference>
<dbReference type="InterPro" id="IPR041569">
    <property type="entry name" value="AAA_lid_3"/>
</dbReference>
<feature type="domain" description="AAA+ ATPase" evidence="6">
    <location>
        <begin position="603"/>
        <end position="739"/>
    </location>
</feature>
<name>A0A3M6ZFS8_HORWE</name>
<dbReference type="GO" id="GO:0042254">
    <property type="term" value="P:ribosome biogenesis"/>
    <property type="evidence" value="ECO:0007669"/>
    <property type="project" value="TreeGrafter"/>
</dbReference>
<dbReference type="GO" id="GO:0005524">
    <property type="term" value="F:ATP binding"/>
    <property type="evidence" value="ECO:0007669"/>
    <property type="project" value="UniProtKB-KW"/>
</dbReference>
<keyword evidence="4" id="KW-0067">ATP-binding</keyword>
<feature type="region of interest" description="Disordered" evidence="5">
    <location>
        <begin position="165"/>
        <end position="262"/>
    </location>
</feature>
<dbReference type="AlphaFoldDB" id="A0A3M6ZFS8"/>
<organism evidence="7 8">
    <name type="scientific">Hortaea werneckii</name>
    <name type="common">Black yeast</name>
    <name type="synonym">Cladosporium werneckii</name>
    <dbReference type="NCBI Taxonomy" id="91943"/>
    <lineage>
        <taxon>Eukaryota</taxon>
        <taxon>Fungi</taxon>
        <taxon>Dikarya</taxon>
        <taxon>Ascomycota</taxon>
        <taxon>Pezizomycotina</taxon>
        <taxon>Dothideomycetes</taxon>
        <taxon>Dothideomycetidae</taxon>
        <taxon>Mycosphaerellales</taxon>
        <taxon>Teratosphaeriaceae</taxon>
        <taxon>Hortaea</taxon>
    </lineage>
</organism>
<dbReference type="GO" id="GO:0005634">
    <property type="term" value="C:nucleus"/>
    <property type="evidence" value="ECO:0007669"/>
    <property type="project" value="TreeGrafter"/>
</dbReference>
<keyword evidence="2" id="KW-0677">Repeat</keyword>
<comment type="similarity">
    <text evidence="1">Belongs to the AAA ATPase family.</text>
</comment>
<protein>
    <recommendedName>
        <fullName evidence="6">AAA+ ATPase domain-containing protein</fullName>
    </recommendedName>
</protein>
<dbReference type="Pfam" id="PF00004">
    <property type="entry name" value="AAA"/>
    <property type="match status" value="2"/>
</dbReference>
<dbReference type="EMBL" id="QWIL01000742">
    <property type="protein sequence ID" value="RMY14155.1"/>
    <property type="molecule type" value="Genomic_DNA"/>
</dbReference>
<dbReference type="InterPro" id="IPR050168">
    <property type="entry name" value="AAA_ATPase_domain"/>
</dbReference>
<dbReference type="InterPro" id="IPR003593">
    <property type="entry name" value="AAA+_ATPase"/>
</dbReference>
<dbReference type="GO" id="GO:0016887">
    <property type="term" value="F:ATP hydrolysis activity"/>
    <property type="evidence" value="ECO:0007669"/>
    <property type="project" value="InterPro"/>
</dbReference>
<feature type="compositionally biased region" description="Basic and acidic residues" evidence="5">
    <location>
        <begin position="180"/>
        <end position="190"/>
    </location>
</feature>
<dbReference type="InterPro" id="IPR003960">
    <property type="entry name" value="ATPase_AAA_CS"/>
</dbReference>
<evidence type="ECO:0000256" key="3">
    <source>
        <dbReference type="ARBA" id="ARBA00022741"/>
    </source>
</evidence>
<evidence type="ECO:0000313" key="8">
    <source>
        <dbReference type="Proteomes" id="UP000271337"/>
    </source>
</evidence>
<dbReference type="PANTHER" id="PTHR23077:SF171">
    <property type="entry name" value="NUCLEAR VALOSIN-CONTAINING PROTEIN-LIKE"/>
    <property type="match status" value="1"/>
</dbReference>
<dbReference type="VEuPathDB" id="FungiDB:BTJ68_13776"/>
<evidence type="ECO:0000259" key="6">
    <source>
        <dbReference type="SMART" id="SM00382"/>
    </source>
</evidence>
<dbReference type="FunFam" id="3.40.50.300:FF:000365">
    <property type="entry name" value="Ribosome biogenesis ATPase RIX7"/>
    <property type="match status" value="1"/>
</dbReference>
<reference evidence="7 8" key="1">
    <citation type="journal article" date="2018" name="BMC Genomics">
        <title>Genomic evidence for intraspecific hybridization in a clonal and extremely halotolerant yeast.</title>
        <authorList>
            <person name="Gostincar C."/>
            <person name="Stajich J.E."/>
            <person name="Zupancic J."/>
            <person name="Zalar P."/>
            <person name="Gunde-Cimerman N."/>
        </authorList>
    </citation>
    <scope>NUCLEOTIDE SEQUENCE [LARGE SCALE GENOMIC DNA]</scope>
    <source>
        <strain evidence="7 8">EXF-6669</strain>
    </source>
</reference>
<dbReference type="GO" id="GO:1990275">
    <property type="term" value="F:preribosome binding"/>
    <property type="evidence" value="ECO:0007669"/>
    <property type="project" value="TreeGrafter"/>
</dbReference>
<comment type="caution">
    <text evidence="7">The sequence shown here is derived from an EMBL/GenBank/DDBJ whole genome shotgun (WGS) entry which is preliminary data.</text>
</comment>
<evidence type="ECO:0000256" key="5">
    <source>
        <dbReference type="SAM" id="MobiDB-lite"/>
    </source>
</evidence>
<evidence type="ECO:0000256" key="2">
    <source>
        <dbReference type="ARBA" id="ARBA00022737"/>
    </source>
</evidence>
<evidence type="ECO:0000313" key="7">
    <source>
        <dbReference type="EMBL" id="RMY14155.1"/>
    </source>
</evidence>
<feature type="region of interest" description="Disordered" evidence="5">
    <location>
        <begin position="43"/>
        <end position="66"/>
    </location>
</feature>
<dbReference type="Proteomes" id="UP000271337">
    <property type="component" value="Unassembled WGS sequence"/>
</dbReference>
<dbReference type="InterPro" id="IPR027417">
    <property type="entry name" value="P-loop_NTPase"/>
</dbReference>
<dbReference type="Gene3D" id="3.40.50.300">
    <property type="entry name" value="P-loop containing nucleotide triphosphate hydrolases"/>
    <property type="match status" value="2"/>
</dbReference>
<accession>A0A3M6ZFS8</accession>
<dbReference type="GO" id="GO:0003723">
    <property type="term" value="F:RNA binding"/>
    <property type="evidence" value="ECO:0007669"/>
    <property type="project" value="TreeGrafter"/>
</dbReference>
<dbReference type="PROSITE" id="PS00674">
    <property type="entry name" value="AAA"/>
    <property type="match status" value="1"/>
</dbReference>
<proteinExistence type="inferred from homology"/>
<evidence type="ECO:0000256" key="4">
    <source>
        <dbReference type="ARBA" id="ARBA00022840"/>
    </source>
</evidence>
<dbReference type="SUPFAM" id="SSF52540">
    <property type="entry name" value="P-loop containing nucleoside triphosphate hydrolases"/>
    <property type="match status" value="2"/>
</dbReference>
<sequence length="833" mass="91795">MSGLSTRCKPQSSTIDLSPRFQQDTVHWACGLGELEHAKRHFQATGTPRDRFRQRPGPTPSQRWDPGTCAFPKNNSRGAREKAYRFPFNHNPHNWLTGNALYKMRLQGALDNDVLVATRKFLENGVPPDLESLWTAFQRSNSSLKRKPKKVLQASIERVLDFLGVSDAPPAQPSDDSEAEAERLQQRDHASAAQETMNRSLRANLATPRGTGASNGSPAHGGDADSDAPKKRPRMANGEPLPKRSKSEKPSTETPTDVSLHDLGGMDDVLDQMEALIVRPLLAPEAYASMRVKVPKGILLHGPPGCGKTMISRAFAATMGLPFVEMLGPSIVSGMSGESEKGIRERFEEARKCAPCLLFMDEIDAIAPKRDSSQSQMEKRIVAQLLVSMDELDRDPTKPVIVLATTNRPDSIDPALRRGGRFDTEINIPVPNEQVREQILKAQTRESPMSDNVDFRKLAKMTAGFVGSDLHDLVSKAGSWQLNRYFEAIKAQPLNQETMDIDLLPPTQTPIGKATAIERMVARLRRKDIPPPAGFEHNSITMTAFEAVLPHIVPSSKREGFATIPDVSWDDIGALQSVREELQTAIVEPIKQPELYAAVGISAPTGVLLWGPPGCGKTILAKAVAAESRANFISIKGPELLNKFVGESEAAVRRVFVRARSSAPCVIFFDELDALVPRRDDAGSDSSARVVNTLLTELDGLADRQGIYVIAATNRPEIIDEAMLRPGRLETPLFVDLPGPEERVEILRALLRSKPLAEGQREEILALAREEACHGFSGADLGSLTRQAGHHALSRRSMRLELVDFRFAVTRIKGSVGEMARYYRLKERFAQRF</sequence>
<dbReference type="Pfam" id="PF17862">
    <property type="entry name" value="AAA_lid_3"/>
    <property type="match status" value="2"/>
</dbReference>
<gene>
    <name evidence="7" type="ORF">D0867_07220</name>
</gene>
<feature type="compositionally biased region" description="Basic and acidic residues" evidence="5">
    <location>
        <begin position="241"/>
        <end position="251"/>
    </location>
</feature>
<dbReference type="PANTHER" id="PTHR23077">
    <property type="entry name" value="AAA-FAMILY ATPASE"/>
    <property type="match status" value="1"/>
</dbReference>
<dbReference type="SMART" id="SM00382">
    <property type="entry name" value="AAA"/>
    <property type="match status" value="2"/>
</dbReference>
<dbReference type="Gene3D" id="1.10.8.60">
    <property type="match status" value="2"/>
</dbReference>